<dbReference type="SUPFAM" id="SSF50969">
    <property type="entry name" value="YVTN repeat-like/Quinoprotein amine dehydrogenase"/>
    <property type="match status" value="1"/>
</dbReference>
<dbReference type="InterPro" id="IPR038081">
    <property type="entry name" value="CalX-like_sf"/>
</dbReference>
<dbReference type="EMBL" id="BKCF01000004">
    <property type="protein sequence ID" value="GEQ86583.1"/>
    <property type="molecule type" value="Genomic_DNA"/>
</dbReference>
<evidence type="ECO:0000259" key="4">
    <source>
        <dbReference type="Pfam" id="PF22494"/>
    </source>
</evidence>
<protein>
    <submittedName>
        <fullName evidence="5">Uncharacterized protein</fullName>
    </submittedName>
</protein>
<gene>
    <name evidence="5" type="ORF">ULMS_20910</name>
</gene>
<evidence type="ECO:0000256" key="2">
    <source>
        <dbReference type="SAM" id="SignalP"/>
    </source>
</evidence>
<dbReference type="RefSeq" id="WP_151894516.1">
    <property type="nucleotide sequence ID" value="NZ_BKCF01000004.1"/>
</dbReference>
<feature type="chain" id="PRO_5023895923" evidence="2">
    <location>
        <begin position="19"/>
        <end position="1113"/>
    </location>
</feature>
<dbReference type="InterPro" id="IPR011044">
    <property type="entry name" value="Quino_amine_DH_bsu"/>
</dbReference>
<dbReference type="Gene3D" id="2.60.40.2030">
    <property type="match status" value="1"/>
</dbReference>
<dbReference type="InterPro" id="IPR026444">
    <property type="entry name" value="Secre_tail"/>
</dbReference>
<evidence type="ECO:0000313" key="6">
    <source>
        <dbReference type="Proteomes" id="UP000326994"/>
    </source>
</evidence>
<organism evidence="5 6">
    <name type="scientific">Patiriisocius marinistellae</name>
    <dbReference type="NCBI Taxonomy" id="2494560"/>
    <lineage>
        <taxon>Bacteria</taxon>
        <taxon>Pseudomonadati</taxon>
        <taxon>Bacteroidota</taxon>
        <taxon>Flavobacteriia</taxon>
        <taxon>Flavobacteriales</taxon>
        <taxon>Flavobacteriaceae</taxon>
        <taxon>Patiriisocius</taxon>
    </lineage>
</organism>
<dbReference type="NCBIfam" id="NF038117">
    <property type="entry name" value="choice_anch_I"/>
    <property type="match status" value="1"/>
</dbReference>
<comment type="caution">
    <text evidence="5">The sequence shown here is derived from an EMBL/GenBank/DDBJ whole genome shotgun (WGS) entry which is preliminary data.</text>
</comment>
<dbReference type="Pfam" id="PF22494">
    <property type="entry name" value="choice_anch_I"/>
    <property type="match status" value="1"/>
</dbReference>
<keyword evidence="1 2" id="KW-0732">Signal</keyword>
<dbReference type="InterPro" id="IPR015943">
    <property type="entry name" value="WD40/YVTN_repeat-like_dom_sf"/>
</dbReference>
<dbReference type="PANTHER" id="PTHR46928">
    <property type="entry name" value="MESENCHYME-SPECIFIC CELL SURFACE GLYCOPROTEIN"/>
    <property type="match status" value="1"/>
</dbReference>
<evidence type="ECO:0000259" key="3">
    <source>
        <dbReference type="Pfam" id="PF18962"/>
    </source>
</evidence>
<keyword evidence="6" id="KW-1185">Reference proteome</keyword>
<evidence type="ECO:0000313" key="5">
    <source>
        <dbReference type="EMBL" id="GEQ86583.1"/>
    </source>
</evidence>
<dbReference type="NCBIfam" id="TIGR04183">
    <property type="entry name" value="Por_Secre_tail"/>
    <property type="match status" value="1"/>
</dbReference>
<dbReference type="Gene3D" id="2.130.10.10">
    <property type="entry name" value="YVTN repeat-like/Quinoprotein amine dehydrogenase"/>
    <property type="match status" value="1"/>
</dbReference>
<evidence type="ECO:0000256" key="1">
    <source>
        <dbReference type="ARBA" id="ARBA00022729"/>
    </source>
</evidence>
<accession>A0A5J4FX19</accession>
<proteinExistence type="predicted"/>
<dbReference type="Proteomes" id="UP000326994">
    <property type="component" value="Unassembled WGS sequence"/>
</dbReference>
<dbReference type="InterPro" id="IPR052956">
    <property type="entry name" value="Mesenchyme-surface_protein"/>
</dbReference>
<reference evidence="5 6" key="1">
    <citation type="submission" date="2019-08" db="EMBL/GenBank/DDBJ databases">
        <title>Ulvibacter marinistellae sp. nov., isolated from a starfish, Patiria pectinifera.</title>
        <authorList>
            <person name="Kawano K."/>
            <person name="Ushijima N."/>
            <person name="Kihara M."/>
            <person name="Itoh H."/>
        </authorList>
    </citation>
    <scope>NUCLEOTIDE SEQUENCE [LARGE SCALE GENOMIC DNA]</scope>
    <source>
        <strain evidence="5 6">KK4</strain>
    </source>
</reference>
<dbReference type="Pfam" id="PF18962">
    <property type="entry name" value="Por_Secre_tail"/>
    <property type="match status" value="1"/>
</dbReference>
<dbReference type="OrthoDB" id="9803927at2"/>
<feature type="domain" description="Secretion system C-terminal sorting" evidence="3">
    <location>
        <begin position="1052"/>
        <end position="1110"/>
    </location>
</feature>
<dbReference type="InterPro" id="IPR055188">
    <property type="entry name" value="Choice_anch_I"/>
</dbReference>
<name>A0A5J4FX19_9FLAO</name>
<dbReference type="AlphaFoldDB" id="A0A5J4FX19"/>
<feature type="signal peptide" evidence="2">
    <location>
        <begin position="1"/>
        <end position="18"/>
    </location>
</feature>
<dbReference type="SUPFAM" id="SSF141072">
    <property type="entry name" value="CalX-like"/>
    <property type="match status" value="1"/>
</dbReference>
<sequence length="1113" mass="117712">MKKITLLVLAFVGAISQAQVSTVAATSFEEPDVNTGMYTDTGDANTQHVLISNAGEPIINFVGTNEIGFNANYVPYDTPDVGLTDGDFVGVTDFTGNVGMFTDGANGYQLSDTDGTMTVEFDIVDFSGYINTTVKVDYHINDTGYEGDGTVNESGSDRMRIYVRDLTNMTEIDILNTTGSDINDLMIENTWITGLASVPANIQAQLVIEVRLNSGSEALTIDNILFEGEAVVATPQLEITEIFSGQAGTDLTADWFEIKNTGTVAYVAATDGDLFYDDESADPTTADAVQGITEIQPGATAIVLVTGDTSDITTFTNIWSQVIDLTGIQIGNTDGAGLGAGGDTVVLWLGDPATTRPIATGIYPDTAANDGQSYDVELSAFSVVGNANGAVETIELGGANSDVPNIGSPGNGLPATPLAFINFDTAYISVSEDAGLATVTLSISDTPTTNATIDVSLVAGGTALEGTDFTFAIVQTVIFPAGSNADQSFTIPLLNNTDDNSDVFFVVQAENATNASVGTNDLFSVYILDDDTVVPVGDSSQLDANFLTSYTVDEDGTAEIVAYDPINQQLFVVNAATINILDFNDPSNVSQIDFADITPVGASAQSVAVNGNLLAIAIANNDETGNGFVAFSDTLGNETPVIVEVGVLPDMLTFTPDETKLLVANEGQPNNDYTIDPEGTISIIDVSGGLSAIDQSNVTSVNFNAYNGQEVMLNANGIRVYGPNANASQDFEPEYIAISDDSATAYVALQENNAYAIIDIETATVIDIKTFGLKDHSFPQNSLDTSDETDFIFNASWPIKGMYMPDAIAFYSVGGVDYIVTANEGDAREYDAFEEEVNISDLNLNTTVFSTSEILNLGSNLGALNFSSASGDSDGDGFYEELHVFGGRSFSIFEAATGTLIYDSGNDFEVITAADPILGGIFNASNANNNPKNRSDNKGPEPEGVLVKEIDGEFYAFILLERIGGVMIYNVTDPAAPQYLQYINNREATPGGTEMGDLGPEGLVYVSAEESTTGTAYLVVANEVSATLSIISLDNVVLGTQDFIVTNNGFKIYPNPSNGTVFFNTPDTYMVYDMLGREIVKLKNVASMNTASMTAGTYIIKNSQGATQKLLVK</sequence>
<dbReference type="PANTHER" id="PTHR46928:SF1">
    <property type="entry name" value="MESENCHYME-SPECIFIC CELL SURFACE GLYCOPROTEIN"/>
    <property type="match status" value="1"/>
</dbReference>
<feature type="domain" description="Choice-of-anchor I" evidence="4">
    <location>
        <begin position="545"/>
        <end position="1031"/>
    </location>
</feature>